<proteinExistence type="inferred from homology"/>
<dbReference type="PANTHER" id="PTHR24221:SF654">
    <property type="entry name" value="ATP-BINDING CASSETTE SUB-FAMILY B MEMBER 6"/>
    <property type="match status" value="1"/>
</dbReference>
<dbReference type="SUPFAM" id="SSF90123">
    <property type="entry name" value="ABC transporter transmembrane region"/>
    <property type="match status" value="1"/>
</dbReference>
<feature type="transmembrane region" description="Helical" evidence="8">
    <location>
        <begin position="39"/>
        <end position="58"/>
    </location>
</feature>
<dbReference type="PROSITE" id="PS00211">
    <property type="entry name" value="ABC_TRANSPORTER_1"/>
    <property type="match status" value="1"/>
</dbReference>
<dbReference type="GO" id="GO:0140359">
    <property type="term" value="F:ABC-type transporter activity"/>
    <property type="evidence" value="ECO:0007669"/>
    <property type="project" value="InterPro"/>
</dbReference>
<feature type="domain" description="ABC transporter" evidence="9">
    <location>
        <begin position="359"/>
        <end position="593"/>
    </location>
</feature>
<dbReference type="Gene3D" id="1.20.1560.10">
    <property type="entry name" value="ABC transporter type 1, transmembrane domain"/>
    <property type="match status" value="1"/>
</dbReference>
<keyword evidence="3 8" id="KW-0812">Transmembrane</keyword>
<evidence type="ECO:0000256" key="6">
    <source>
        <dbReference type="ARBA" id="ARBA00022989"/>
    </source>
</evidence>
<evidence type="ECO:0000259" key="10">
    <source>
        <dbReference type="PROSITE" id="PS50929"/>
    </source>
</evidence>
<evidence type="ECO:0000256" key="5">
    <source>
        <dbReference type="ARBA" id="ARBA00022840"/>
    </source>
</evidence>
<evidence type="ECO:0000256" key="2">
    <source>
        <dbReference type="ARBA" id="ARBA00005417"/>
    </source>
</evidence>
<dbReference type="InterPro" id="IPR027417">
    <property type="entry name" value="P-loop_NTPase"/>
</dbReference>
<dbReference type="PROSITE" id="PS50893">
    <property type="entry name" value="ABC_TRANSPORTER_2"/>
    <property type="match status" value="1"/>
</dbReference>
<dbReference type="FunFam" id="3.40.50.300:FF:000218">
    <property type="entry name" value="Multidrug ABC transporter ATP-binding protein"/>
    <property type="match status" value="1"/>
</dbReference>
<comment type="subcellular location">
    <subcellularLocation>
        <location evidence="1">Cell membrane</location>
        <topology evidence="1">Multi-pass membrane protein</topology>
    </subcellularLocation>
</comment>
<keyword evidence="4" id="KW-0547">Nucleotide-binding</keyword>
<accession>A0A2B6RPG8</accession>
<dbReference type="PROSITE" id="PS50929">
    <property type="entry name" value="ABC_TM1F"/>
    <property type="match status" value="1"/>
</dbReference>
<dbReference type="Pfam" id="PF00664">
    <property type="entry name" value="ABC_membrane"/>
    <property type="match status" value="1"/>
</dbReference>
<evidence type="ECO:0000259" key="9">
    <source>
        <dbReference type="PROSITE" id="PS50893"/>
    </source>
</evidence>
<evidence type="ECO:0000256" key="4">
    <source>
        <dbReference type="ARBA" id="ARBA00022741"/>
    </source>
</evidence>
<reference evidence="11 12" key="1">
    <citation type="submission" date="2017-09" db="EMBL/GenBank/DDBJ databases">
        <title>Large-scale bioinformatics analysis of Bacillus genomes uncovers conserved roles of natural products in bacterial physiology.</title>
        <authorList>
            <consortium name="Agbiome Team Llc"/>
            <person name="Bleich R.M."/>
            <person name="Grubbs K.J."/>
            <person name="Santa Maria K.C."/>
            <person name="Allen S.E."/>
            <person name="Farag S."/>
            <person name="Shank E.A."/>
            <person name="Bowers A."/>
        </authorList>
    </citation>
    <scope>NUCLEOTIDE SEQUENCE [LARGE SCALE GENOMIC DNA]</scope>
    <source>
        <strain evidence="11 12">AFS065610</strain>
    </source>
</reference>
<feature type="transmembrane region" description="Helical" evidence="8">
    <location>
        <begin position="295"/>
        <end position="317"/>
    </location>
</feature>
<dbReference type="AlphaFoldDB" id="A0A2B6RPG8"/>
<evidence type="ECO:0000256" key="1">
    <source>
        <dbReference type="ARBA" id="ARBA00004651"/>
    </source>
</evidence>
<dbReference type="InterPro" id="IPR039421">
    <property type="entry name" value="Type_1_exporter"/>
</dbReference>
<feature type="transmembrane region" description="Helical" evidence="8">
    <location>
        <begin position="78"/>
        <end position="99"/>
    </location>
</feature>
<name>A0A2B6RPG8_9BACI</name>
<feature type="transmembrane region" description="Helical" evidence="8">
    <location>
        <begin position="157"/>
        <end position="177"/>
    </location>
</feature>
<dbReference type="SMART" id="SM00382">
    <property type="entry name" value="AAA"/>
    <property type="match status" value="1"/>
</dbReference>
<dbReference type="InterPro" id="IPR003593">
    <property type="entry name" value="AAA+_ATPase"/>
</dbReference>
<dbReference type="Proteomes" id="UP000223472">
    <property type="component" value="Unassembled WGS sequence"/>
</dbReference>
<gene>
    <name evidence="11" type="ORF">COM27_25025</name>
</gene>
<keyword evidence="6 8" id="KW-1133">Transmembrane helix</keyword>
<feature type="domain" description="ABC transmembrane type-1" evidence="10">
    <location>
        <begin position="42"/>
        <end position="322"/>
    </location>
</feature>
<dbReference type="EMBL" id="NVIY01000045">
    <property type="protein sequence ID" value="PGD30375.1"/>
    <property type="molecule type" value="Genomic_DNA"/>
</dbReference>
<dbReference type="GO" id="GO:0005886">
    <property type="term" value="C:plasma membrane"/>
    <property type="evidence" value="ECO:0007669"/>
    <property type="project" value="UniProtKB-SubCell"/>
</dbReference>
<dbReference type="SUPFAM" id="SSF52540">
    <property type="entry name" value="P-loop containing nucleoside triphosphate hydrolases"/>
    <property type="match status" value="1"/>
</dbReference>
<dbReference type="CDD" id="cd07346">
    <property type="entry name" value="ABC_6TM_exporters"/>
    <property type="match status" value="1"/>
</dbReference>
<dbReference type="Pfam" id="PF00005">
    <property type="entry name" value="ABC_tran"/>
    <property type="match status" value="1"/>
</dbReference>
<dbReference type="InterPro" id="IPR036640">
    <property type="entry name" value="ABC1_TM_sf"/>
</dbReference>
<dbReference type="GO" id="GO:0016887">
    <property type="term" value="F:ATP hydrolysis activity"/>
    <property type="evidence" value="ECO:0007669"/>
    <property type="project" value="InterPro"/>
</dbReference>
<dbReference type="InterPro" id="IPR003439">
    <property type="entry name" value="ABC_transporter-like_ATP-bd"/>
</dbReference>
<dbReference type="Gene3D" id="3.40.50.300">
    <property type="entry name" value="P-loop containing nucleotide triphosphate hydrolases"/>
    <property type="match status" value="1"/>
</dbReference>
<sequence>MIVIRQEYGMKIEEKISPRRSDMFEIYRWLVSFIKPYKVNFIILIFCGLLISISSLLIPKVIQILIDNSLVNKNLTEFYTILIGIMSIVLIINFIIIPIQNVKQRKLREYCSRDLQLHILQHLRKLDIHYYENNPSGRLLSILSTEVKNVQKLYSSLLPMFFQQLLFAVVSLVFMLITSVKLTLIIIPTLLIYYLFGPYIERKASVSGKNMSNARISLNQKAYESISAIRELKINNAQKWDLENFLTKHNDFNKHLIHMYFFSYLRGTIRRMSYYLGAIVLIIFGYFLIKNNDISLGIFVAFFLYYFIAIHRITAVITSITEQKVLMYQAINLYKFLSEKPKVQNFITESNDSTIFNKIEFKNVSFSYNSNQPILNDFNLTIKKGERVAIVGKSGIGKTTIFKLLMRAYDSESGDLYWNGKPIDQISFLNLRNSIGYVPQETYLFGSSILDNIKFANPKASDKQVIEAAKLANAHEFINKLTLGYKTLLGERGVKLSGGQKQRIALARIFLKNPSLILLDEATSSLDNTSEEKIYSSLNNLSTEKTIIAIAHRISSIKNFNRIIVVDNGQIVESGTYEELVHNQGSFSKLINSDNECLGV</sequence>
<comment type="caution">
    <text evidence="11">The sequence shown here is derived from an EMBL/GenBank/DDBJ whole genome shotgun (WGS) entry which is preliminary data.</text>
</comment>
<dbReference type="PANTHER" id="PTHR24221">
    <property type="entry name" value="ATP-BINDING CASSETTE SUB-FAMILY B"/>
    <property type="match status" value="1"/>
</dbReference>
<evidence type="ECO:0000313" key="11">
    <source>
        <dbReference type="EMBL" id="PGD30375.1"/>
    </source>
</evidence>
<keyword evidence="5" id="KW-0067">ATP-binding</keyword>
<evidence type="ECO:0000313" key="12">
    <source>
        <dbReference type="Proteomes" id="UP000223472"/>
    </source>
</evidence>
<dbReference type="InterPro" id="IPR011527">
    <property type="entry name" value="ABC1_TM_dom"/>
</dbReference>
<protein>
    <submittedName>
        <fullName evidence="11">ABC transporter</fullName>
    </submittedName>
</protein>
<keyword evidence="7 8" id="KW-0472">Membrane</keyword>
<dbReference type="InterPro" id="IPR017871">
    <property type="entry name" value="ABC_transporter-like_CS"/>
</dbReference>
<dbReference type="GO" id="GO:0034040">
    <property type="term" value="F:ATPase-coupled lipid transmembrane transporter activity"/>
    <property type="evidence" value="ECO:0007669"/>
    <property type="project" value="TreeGrafter"/>
</dbReference>
<dbReference type="GO" id="GO:0005524">
    <property type="term" value="F:ATP binding"/>
    <property type="evidence" value="ECO:0007669"/>
    <property type="project" value="UniProtKB-KW"/>
</dbReference>
<comment type="similarity">
    <text evidence="2">Belongs to the ABC transporter superfamily.</text>
</comment>
<feature type="transmembrane region" description="Helical" evidence="8">
    <location>
        <begin position="272"/>
        <end position="289"/>
    </location>
</feature>
<organism evidence="11 12">
    <name type="scientific">Bacillus wiedmannii</name>
    <dbReference type="NCBI Taxonomy" id="1890302"/>
    <lineage>
        <taxon>Bacteria</taxon>
        <taxon>Bacillati</taxon>
        <taxon>Bacillota</taxon>
        <taxon>Bacilli</taxon>
        <taxon>Bacillales</taxon>
        <taxon>Bacillaceae</taxon>
        <taxon>Bacillus</taxon>
        <taxon>Bacillus cereus group</taxon>
    </lineage>
</organism>
<evidence type="ECO:0000256" key="3">
    <source>
        <dbReference type="ARBA" id="ARBA00022692"/>
    </source>
</evidence>
<evidence type="ECO:0000256" key="8">
    <source>
        <dbReference type="SAM" id="Phobius"/>
    </source>
</evidence>
<evidence type="ECO:0000256" key="7">
    <source>
        <dbReference type="ARBA" id="ARBA00023136"/>
    </source>
</evidence>